<keyword evidence="5" id="KW-1185">Reference proteome</keyword>
<gene>
    <name evidence="4" type="ORF">ACFPCV_03260</name>
</gene>
<proteinExistence type="predicted"/>
<keyword evidence="2" id="KW-1133">Transmembrane helix</keyword>
<accession>A0ABV9RV70</accession>
<dbReference type="EMBL" id="JBHSIS010000002">
    <property type="protein sequence ID" value="MFC4852508.1"/>
    <property type="molecule type" value="Genomic_DNA"/>
</dbReference>
<keyword evidence="2" id="KW-0472">Membrane</keyword>
<sequence>MTRPRANVEGGRDRTGRLAKQRVAADEAALTGDKRRPIGIGGAAKAFWRHPSPWLIGALLVCAATTRGLVGDWRLSDLLTPLVMLAVFPFFEWAVHVCVLHWRPRRVGRVTIDPLLSRKHRAHHVDPRDVPLVFIPWQVHLWLVPLVVAVGLLAFPRTGLGLTFMTVVGLLGLGYEWTHYLIHSDYRPRSRAYRAIWRNHRLHHYKNEHYWFTVTSSGTADRVLGTHPDPAGVRTSPTVRDLHAREANA</sequence>
<name>A0ABV9RV70_9PSEU</name>
<evidence type="ECO:0000313" key="4">
    <source>
        <dbReference type="EMBL" id="MFC4852508.1"/>
    </source>
</evidence>
<keyword evidence="2" id="KW-0812">Transmembrane</keyword>
<feature type="region of interest" description="Disordered" evidence="1">
    <location>
        <begin position="226"/>
        <end position="249"/>
    </location>
</feature>
<feature type="transmembrane region" description="Helical" evidence="2">
    <location>
        <begin position="54"/>
        <end position="70"/>
    </location>
</feature>
<dbReference type="RefSeq" id="WP_378054282.1">
    <property type="nucleotide sequence ID" value="NZ_JBHSIS010000002.1"/>
</dbReference>
<evidence type="ECO:0000256" key="2">
    <source>
        <dbReference type="SAM" id="Phobius"/>
    </source>
</evidence>
<feature type="transmembrane region" description="Helical" evidence="2">
    <location>
        <begin position="130"/>
        <end position="155"/>
    </location>
</feature>
<feature type="transmembrane region" description="Helical" evidence="2">
    <location>
        <begin position="82"/>
        <end position="102"/>
    </location>
</feature>
<evidence type="ECO:0000259" key="3">
    <source>
        <dbReference type="Pfam" id="PF04116"/>
    </source>
</evidence>
<organism evidence="4 5">
    <name type="scientific">Actinophytocola glycyrrhizae</name>
    <dbReference type="NCBI Taxonomy" id="2044873"/>
    <lineage>
        <taxon>Bacteria</taxon>
        <taxon>Bacillati</taxon>
        <taxon>Actinomycetota</taxon>
        <taxon>Actinomycetes</taxon>
        <taxon>Pseudonocardiales</taxon>
        <taxon>Pseudonocardiaceae</taxon>
    </lineage>
</organism>
<feature type="transmembrane region" description="Helical" evidence="2">
    <location>
        <begin position="161"/>
        <end position="182"/>
    </location>
</feature>
<feature type="domain" description="Fatty acid hydroxylase" evidence="3">
    <location>
        <begin position="82"/>
        <end position="226"/>
    </location>
</feature>
<dbReference type="Pfam" id="PF04116">
    <property type="entry name" value="FA_hydroxylase"/>
    <property type="match status" value="1"/>
</dbReference>
<protein>
    <submittedName>
        <fullName evidence="4">Sterol desaturase family protein</fullName>
    </submittedName>
</protein>
<evidence type="ECO:0000313" key="5">
    <source>
        <dbReference type="Proteomes" id="UP001595859"/>
    </source>
</evidence>
<feature type="compositionally biased region" description="Basic and acidic residues" evidence="1">
    <location>
        <begin position="240"/>
        <end position="249"/>
    </location>
</feature>
<reference evidence="5" key="1">
    <citation type="journal article" date="2019" name="Int. J. Syst. Evol. Microbiol.">
        <title>The Global Catalogue of Microorganisms (GCM) 10K type strain sequencing project: providing services to taxonomists for standard genome sequencing and annotation.</title>
        <authorList>
            <consortium name="The Broad Institute Genomics Platform"/>
            <consortium name="The Broad Institute Genome Sequencing Center for Infectious Disease"/>
            <person name="Wu L."/>
            <person name="Ma J."/>
        </authorList>
    </citation>
    <scope>NUCLEOTIDE SEQUENCE [LARGE SCALE GENOMIC DNA]</scope>
    <source>
        <strain evidence="5">ZS-22-S1</strain>
    </source>
</reference>
<evidence type="ECO:0000256" key="1">
    <source>
        <dbReference type="SAM" id="MobiDB-lite"/>
    </source>
</evidence>
<dbReference type="Proteomes" id="UP001595859">
    <property type="component" value="Unassembled WGS sequence"/>
</dbReference>
<dbReference type="InterPro" id="IPR006694">
    <property type="entry name" value="Fatty_acid_hydroxylase"/>
</dbReference>
<comment type="caution">
    <text evidence="4">The sequence shown here is derived from an EMBL/GenBank/DDBJ whole genome shotgun (WGS) entry which is preliminary data.</text>
</comment>